<dbReference type="PROSITE" id="PS51186">
    <property type="entry name" value="GNAT"/>
    <property type="match status" value="1"/>
</dbReference>
<dbReference type="Proteomes" id="UP000030907">
    <property type="component" value="Chromosome"/>
</dbReference>
<dbReference type="InterPro" id="IPR016181">
    <property type="entry name" value="Acyl_CoA_acyltransferase"/>
</dbReference>
<dbReference type="InterPro" id="IPR050832">
    <property type="entry name" value="Bact_Acetyltransf"/>
</dbReference>
<dbReference type="CDD" id="cd04301">
    <property type="entry name" value="NAT_SF"/>
    <property type="match status" value="1"/>
</dbReference>
<evidence type="ECO:0000313" key="4">
    <source>
        <dbReference type="EMBL" id="AJA11034.1"/>
    </source>
</evidence>
<feature type="domain" description="N-acetyltransferase" evidence="3">
    <location>
        <begin position="9"/>
        <end position="157"/>
    </location>
</feature>
<keyword evidence="5" id="KW-1185">Reference proteome</keyword>
<proteinExistence type="predicted"/>
<accession>A0A0A7PM01</accession>
<dbReference type="EMBL" id="CP009122">
    <property type="protein sequence ID" value="AJA11034.1"/>
    <property type="molecule type" value="Genomic_DNA"/>
</dbReference>
<evidence type="ECO:0000256" key="1">
    <source>
        <dbReference type="ARBA" id="ARBA00022679"/>
    </source>
</evidence>
<dbReference type="Pfam" id="PF00583">
    <property type="entry name" value="Acetyltransf_1"/>
    <property type="match status" value="1"/>
</dbReference>
<dbReference type="KEGG" id="sphk:SKP52_20850"/>
<name>A0A0A7PM01_9SPHN</name>
<dbReference type="Gene3D" id="3.40.630.30">
    <property type="match status" value="1"/>
</dbReference>
<evidence type="ECO:0000259" key="3">
    <source>
        <dbReference type="PROSITE" id="PS51186"/>
    </source>
</evidence>
<keyword evidence="2" id="KW-0012">Acyltransferase</keyword>
<dbReference type="PANTHER" id="PTHR43877:SF5">
    <property type="entry name" value="BLL8307 PROTEIN"/>
    <property type="match status" value="1"/>
</dbReference>
<gene>
    <name evidence="4" type="ORF">SKP52_20850</name>
</gene>
<dbReference type="InterPro" id="IPR000182">
    <property type="entry name" value="GNAT_dom"/>
</dbReference>
<organism evidence="4 5">
    <name type="scientific">Sphingopyxis fribergensis</name>
    <dbReference type="NCBI Taxonomy" id="1515612"/>
    <lineage>
        <taxon>Bacteria</taxon>
        <taxon>Pseudomonadati</taxon>
        <taxon>Pseudomonadota</taxon>
        <taxon>Alphaproteobacteria</taxon>
        <taxon>Sphingomonadales</taxon>
        <taxon>Sphingomonadaceae</taxon>
        <taxon>Sphingopyxis</taxon>
    </lineage>
</organism>
<reference evidence="4 5" key="1">
    <citation type="journal article" date="2015" name="Int. J. Syst. Evol. Microbiol.">
        <title>Description of Sphingopyxis fribergensis sp. nov. - a soil bacterium with the ability to degrade styrene and phenylacetic acid.</title>
        <authorList>
            <person name="Oelschlagel M."/>
            <person name="Ruckert C."/>
            <person name="Kalinowski J."/>
            <person name="Schmidt G."/>
            <person name="Schlomann M."/>
            <person name="Tischler D."/>
        </authorList>
    </citation>
    <scope>NUCLEOTIDE SEQUENCE [LARGE SCALE GENOMIC DNA]</scope>
    <source>
        <strain evidence="4 5">Kp5.2</strain>
    </source>
</reference>
<dbReference type="OrthoDB" id="9803233at2"/>
<protein>
    <submittedName>
        <fullName evidence="4">N-acetyltransferase GCN5</fullName>
    </submittedName>
</protein>
<keyword evidence="1 4" id="KW-0808">Transferase</keyword>
<evidence type="ECO:0000313" key="5">
    <source>
        <dbReference type="Proteomes" id="UP000030907"/>
    </source>
</evidence>
<dbReference type="STRING" id="1515612.SKP52_20850"/>
<sequence length="157" mass="17284">MFKAGAWRIVEDDLSGTAIRALLEQHFAGMLANSPAGSCHFLDFDGLCADGVTFWSIHRGDELAGCGALKMLGSGHGEIKSMRTAEPFLRQGVAAHMLDHIINVARERRLARLSLETGSSGAFEPAIALYQRYGFTECEPFADYQPDPFSRFMTRLL</sequence>
<dbReference type="AlphaFoldDB" id="A0A0A7PM01"/>
<dbReference type="PANTHER" id="PTHR43877">
    <property type="entry name" value="AMINOALKYLPHOSPHONATE N-ACETYLTRANSFERASE-RELATED-RELATED"/>
    <property type="match status" value="1"/>
</dbReference>
<dbReference type="SUPFAM" id="SSF55729">
    <property type="entry name" value="Acyl-CoA N-acyltransferases (Nat)"/>
    <property type="match status" value="1"/>
</dbReference>
<dbReference type="GO" id="GO:0016747">
    <property type="term" value="F:acyltransferase activity, transferring groups other than amino-acyl groups"/>
    <property type="evidence" value="ECO:0007669"/>
    <property type="project" value="InterPro"/>
</dbReference>
<evidence type="ECO:0000256" key="2">
    <source>
        <dbReference type="ARBA" id="ARBA00023315"/>
    </source>
</evidence>
<dbReference type="RefSeq" id="WP_039578234.1">
    <property type="nucleotide sequence ID" value="NZ_CP009122.1"/>
</dbReference>
<dbReference type="HOGENOM" id="CLU_013985_11_8_5"/>